<dbReference type="PATRIC" id="fig|1178482.3.peg.1789"/>
<organism evidence="2 3">
    <name type="scientific">Halomonas huangheensis</name>
    <dbReference type="NCBI Taxonomy" id="1178482"/>
    <lineage>
        <taxon>Bacteria</taxon>
        <taxon>Pseudomonadati</taxon>
        <taxon>Pseudomonadota</taxon>
        <taxon>Gammaproteobacteria</taxon>
        <taxon>Oceanospirillales</taxon>
        <taxon>Halomonadaceae</taxon>
        <taxon>Halomonas</taxon>
    </lineage>
</organism>
<protein>
    <recommendedName>
        <fullName evidence="1">PLD phosphodiesterase domain-containing protein</fullName>
    </recommendedName>
</protein>
<evidence type="ECO:0000313" key="3">
    <source>
        <dbReference type="Proteomes" id="UP000019113"/>
    </source>
</evidence>
<evidence type="ECO:0000313" key="2">
    <source>
        <dbReference type="EMBL" id="ERL51596.1"/>
    </source>
</evidence>
<dbReference type="PROSITE" id="PS50035">
    <property type="entry name" value="PLD"/>
    <property type="match status" value="2"/>
</dbReference>
<feature type="domain" description="PLD phosphodiesterase" evidence="1">
    <location>
        <begin position="174"/>
        <end position="201"/>
    </location>
</feature>
<dbReference type="SMART" id="SM00155">
    <property type="entry name" value="PLDc"/>
    <property type="match status" value="2"/>
</dbReference>
<dbReference type="STRING" id="1178482.AR456_13995"/>
<name>W1N8R3_9GAMM</name>
<dbReference type="EMBL" id="AVBC01000023">
    <property type="protein sequence ID" value="ERL51596.1"/>
    <property type="molecule type" value="Genomic_DNA"/>
</dbReference>
<evidence type="ECO:0000259" key="1">
    <source>
        <dbReference type="PROSITE" id="PS50035"/>
    </source>
</evidence>
<dbReference type="Pfam" id="PF13091">
    <property type="entry name" value="PLDc_2"/>
    <property type="match status" value="2"/>
</dbReference>
<dbReference type="SUPFAM" id="SSF56024">
    <property type="entry name" value="Phospholipase D/nuclease"/>
    <property type="match status" value="2"/>
</dbReference>
<dbReference type="PANTHER" id="PTHR21248">
    <property type="entry name" value="CARDIOLIPIN SYNTHASE"/>
    <property type="match status" value="1"/>
</dbReference>
<dbReference type="InterPro" id="IPR001736">
    <property type="entry name" value="PLipase_D/transphosphatidylase"/>
</dbReference>
<sequence length="523" mass="58072">MSDSICGRVLRQMRLSALLLLVTLLTACTNLPPLEGRSTTYAMPEPLTRDTRLGRVISPVVQKHSGESGIYALRDSRDAFAARWLLAAAAESTLDIQYYIWNDDVTGTMLYKALLDAADRHVRVRLLLDDINTDGRDEKIAALDAHPYIEVRLFNPFVVRSPRWIGYITDFSRANRRMHNKSFTVDNQATVIGGRNIADEYFGASENTAFADLDVLAVGPVVQDVSMDFDRYWSSASSYPATRVLDSVGPAGLERFQHEVNAAMESPVTLEYRQAITNSRIMHALEEGHLELVWANTTMVSDDPAKGLGRAKDNELLTDHLVEVIGQPQESVHLVSPYFVPVERGTRMFTDMEQRGVEVTVLTNALEATDVAAVHAGYAKRRRELLEGGVRLFELKRAPGAPGRSKEAGPLGSSGVSLHAKTFAVDNDKLFVGSFNFDPRSAQLNTELGFIIESPELAGTLTDVFNTDVIANAYEVKLDDDGDMYWLERTDQGVIRYDQEPNSGLLRRGVVSFVSLLPVEWML</sequence>
<gene>
    <name evidence="2" type="ORF">BJB45_13145</name>
</gene>
<dbReference type="RefSeq" id="WP_021818744.1">
    <property type="nucleotide sequence ID" value="NZ_AVBC01000023.1"/>
</dbReference>
<dbReference type="Gene3D" id="3.30.870.10">
    <property type="entry name" value="Endonuclease Chain A"/>
    <property type="match status" value="2"/>
</dbReference>
<dbReference type="CDD" id="cd09113">
    <property type="entry name" value="PLDc_ymdC_like_2"/>
    <property type="match status" value="1"/>
</dbReference>
<dbReference type="AlphaFoldDB" id="W1N8R3"/>
<dbReference type="CDD" id="cd09111">
    <property type="entry name" value="PLDc_ymdC_like_1"/>
    <property type="match status" value="1"/>
</dbReference>
<dbReference type="InterPro" id="IPR025202">
    <property type="entry name" value="PLD-like_dom"/>
</dbReference>
<comment type="caution">
    <text evidence="2">The sequence shown here is derived from an EMBL/GenBank/DDBJ whole genome shotgun (WGS) entry which is preliminary data.</text>
</comment>
<dbReference type="GO" id="GO:0032049">
    <property type="term" value="P:cardiolipin biosynthetic process"/>
    <property type="evidence" value="ECO:0007669"/>
    <property type="project" value="UniProtKB-ARBA"/>
</dbReference>
<keyword evidence="3" id="KW-1185">Reference proteome</keyword>
<dbReference type="PANTHER" id="PTHR21248:SF12">
    <property type="entry name" value="CARDIOLIPIN SYNTHASE C"/>
    <property type="match status" value="1"/>
</dbReference>
<reference evidence="2 3" key="1">
    <citation type="submission" date="2013-08" db="EMBL/GenBank/DDBJ databases">
        <title>draft genome of Halomonas huanghegensis, strain BJGMM-B45T.</title>
        <authorList>
            <person name="Miao C."/>
            <person name="Wan Y."/>
            <person name="Jin W."/>
        </authorList>
    </citation>
    <scope>NUCLEOTIDE SEQUENCE [LARGE SCALE GENOMIC DNA]</scope>
    <source>
        <strain evidence="2 3">BJGMM-B45</strain>
    </source>
</reference>
<feature type="domain" description="PLD phosphodiesterase" evidence="1">
    <location>
        <begin position="414"/>
        <end position="441"/>
    </location>
</feature>
<proteinExistence type="predicted"/>
<accession>W1N8R3</accession>
<dbReference type="eggNOG" id="COG1502">
    <property type="taxonomic scope" value="Bacteria"/>
</dbReference>
<dbReference type="GO" id="GO:0030572">
    <property type="term" value="F:phosphatidyltransferase activity"/>
    <property type="evidence" value="ECO:0007669"/>
    <property type="project" value="UniProtKB-ARBA"/>
</dbReference>
<dbReference type="Proteomes" id="UP000019113">
    <property type="component" value="Unassembled WGS sequence"/>
</dbReference>